<feature type="region of interest" description="Disordered" evidence="1">
    <location>
        <begin position="80"/>
        <end position="166"/>
    </location>
</feature>
<evidence type="ECO:0000256" key="1">
    <source>
        <dbReference type="SAM" id="MobiDB-lite"/>
    </source>
</evidence>
<sequence length="419" mass="46861">MCDAAWLTLHFHRPRTTSLNVCTSTATSTLQLYVLTPYPATLTPEKSTTPCDILQANSRKYPLHVKFFAMSYPPNHLTRPPAHSFLMTPPPTPGHPGKNNETTPTQNDRIIQGSIHAPKRQKEHRHDSGHILSSRRKNVHKAEAKGLARERKRRDRRQKRGEKRAELREAVVRAGRVEVEVEVEVGATKRQEEKLPLADVGNKKTMKDKKKKNRRGRKRDGMMAVRKEPKPASPRRTNETGTQVEAPWNHSPDGLRDDAASSFSPNPSAPVPPLVEAPYSPAVPTCETNELNIVQPQRPTKHTRQRQRSTAPSPEQAFTESTPPSPIPPPSTTPPNQPFPPDDLIPLTPTQSFLAAMQAEQSTLVSQTEVLLAHVETLKSTRFNQADAMAAITRVERKIELTSALCFDLFIAEGRAWRS</sequence>
<dbReference type="Proteomes" id="UP000800039">
    <property type="component" value="Unassembled WGS sequence"/>
</dbReference>
<feature type="compositionally biased region" description="Polar residues" evidence="1">
    <location>
        <begin position="308"/>
        <end position="320"/>
    </location>
</feature>
<dbReference type="EMBL" id="ML976616">
    <property type="protein sequence ID" value="KAF1846040.1"/>
    <property type="molecule type" value="Genomic_DNA"/>
</dbReference>
<feature type="compositionally biased region" description="Basic residues" evidence="1">
    <location>
        <begin position="150"/>
        <end position="162"/>
    </location>
</feature>
<reference evidence="2" key="1">
    <citation type="submission" date="2020-01" db="EMBL/GenBank/DDBJ databases">
        <authorList>
            <consortium name="DOE Joint Genome Institute"/>
            <person name="Haridas S."/>
            <person name="Albert R."/>
            <person name="Binder M."/>
            <person name="Bloem J."/>
            <person name="Labutti K."/>
            <person name="Salamov A."/>
            <person name="Andreopoulos B."/>
            <person name="Baker S.E."/>
            <person name="Barry K."/>
            <person name="Bills G."/>
            <person name="Bluhm B.H."/>
            <person name="Cannon C."/>
            <person name="Castanera R."/>
            <person name="Culley D.E."/>
            <person name="Daum C."/>
            <person name="Ezra D."/>
            <person name="Gonzalez J.B."/>
            <person name="Henrissat B."/>
            <person name="Kuo A."/>
            <person name="Liang C."/>
            <person name="Lipzen A."/>
            <person name="Lutzoni F."/>
            <person name="Magnuson J."/>
            <person name="Mondo S."/>
            <person name="Nolan M."/>
            <person name="Ohm R."/>
            <person name="Pangilinan J."/>
            <person name="Park H.-J."/>
            <person name="Ramirez L."/>
            <person name="Alfaro M."/>
            <person name="Sun H."/>
            <person name="Tritt A."/>
            <person name="Yoshinaga Y."/>
            <person name="Zwiers L.-H."/>
            <person name="Turgeon B.G."/>
            <person name="Goodwin S.B."/>
            <person name="Spatafora J.W."/>
            <person name="Crous P.W."/>
            <person name="Grigoriev I.V."/>
        </authorList>
    </citation>
    <scope>NUCLEOTIDE SEQUENCE</scope>
    <source>
        <strain evidence="2">CBS 394.84</strain>
    </source>
</reference>
<feature type="compositionally biased region" description="Basic and acidic residues" evidence="1">
    <location>
        <begin position="219"/>
        <end position="230"/>
    </location>
</feature>
<dbReference type="AlphaFoldDB" id="A0A9P4GJ25"/>
<evidence type="ECO:0000313" key="2">
    <source>
        <dbReference type="EMBL" id="KAF1846040.1"/>
    </source>
</evidence>
<feature type="compositionally biased region" description="Pro residues" evidence="1">
    <location>
        <begin position="323"/>
        <end position="343"/>
    </location>
</feature>
<protein>
    <submittedName>
        <fullName evidence="2">Uncharacterized protein</fullName>
    </submittedName>
</protein>
<keyword evidence="3" id="KW-1185">Reference proteome</keyword>
<organism evidence="2 3">
    <name type="scientific">Cucurbitaria berberidis CBS 394.84</name>
    <dbReference type="NCBI Taxonomy" id="1168544"/>
    <lineage>
        <taxon>Eukaryota</taxon>
        <taxon>Fungi</taxon>
        <taxon>Dikarya</taxon>
        <taxon>Ascomycota</taxon>
        <taxon>Pezizomycotina</taxon>
        <taxon>Dothideomycetes</taxon>
        <taxon>Pleosporomycetidae</taxon>
        <taxon>Pleosporales</taxon>
        <taxon>Pleosporineae</taxon>
        <taxon>Cucurbitariaceae</taxon>
        <taxon>Cucurbitaria</taxon>
    </lineage>
</organism>
<evidence type="ECO:0000313" key="3">
    <source>
        <dbReference type="Proteomes" id="UP000800039"/>
    </source>
</evidence>
<proteinExistence type="predicted"/>
<dbReference type="GeneID" id="63843867"/>
<dbReference type="RefSeq" id="XP_040788603.1">
    <property type="nucleotide sequence ID" value="XM_040926615.1"/>
</dbReference>
<gene>
    <name evidence="2" type="ORF">K460DRAFT_119287</name>
</gene>
<feature type="compositionally biased region" description="Polar residues" evidence="1">
    <location>
        <begin position="99"/>
        <end position="109"/>
    </location>
</feature>
<name>A0A9P4GJ25_9PLEO</name>
<comment type="caution">
    <text evidence="2">The sequence shown here is derived from an EMBL/GenBank/DDBJ whole genome shotgun (WGS) entry which is preliminary data.</text>
</comment>
<feature type="compositionally biased region" description="Basic residues" evidence="1">
    <location>
        <begin position="204"/>
        <end position="218"/>
    </location>
</feature>
<feature type="compositionally biased region" description="Basic and acidic residues" evidence="1">
    <location>
        <begin position="140"/>
        <end position="149"/>
    </location>
</feature>
<feature type="region of interest" description="Disordered" evidence="1">
    <location>
        <begin position="194"/>
        <end position="347"/>
    </location>
</feature>
<feature type="compositionally biased region" description="Polar residues" evidence="1">
    <location>
        <begin position="286"/>
        <end position="298"/>
    </location>
</feature>
<accession>A0A9P4GJ25</accession>